<feature type="DNA-binding region" description="H-T-H motif" evidence="4">
    <location>
        <begin position="39"/>
        <end position="58"/>
    </location>
</feature>
<dbReference type="SUPFAM" id="SSF48498">
    <property type="entry name" value="Tetracyclin repressor-like, C-terminal domain"/>
    <property type="match status" value="1"/>
</dbReference>
<proteinExistence type="predicted"/>
<dbReference type="InterPro" id="IPR036271">
    <property type="entry name" value="Tet_transcr_reg_TetR-rel_C_sf"/>
</dbReference>
<dbReference type="PROSITE" id="PS50977">
    <property type="entry name" value="HTH_TETR_2"/>
    <property type="match status" value="1"/>
</dbReference>
<reference evidence="6 7" key="1">
    <citation type="submission" date="2017-03" db="EMBL/GenBank/DDBJ databases">
        <title>Complete genome sequence of Blastomonas fulva degrading microcsystin LR.</title>
        <authorList>
            <person name="Lee H.-g."/>
            <person name="Jin L."/>
            <person name="oh H.-M."/>
        </authorList>
    </citation>
    <scope>NUCLEOTIDE SEQUENCE [LARGE SCALE GENOMIC DNA]</scope>
    <source>
        <strain evidence="6 7">T2</strain>
    </source>
</reference>
<name>A0ABM6MA99_9SPHN</name>
<evidence type="ECO:0000256" key="3">
    <source>
        <dbReference type="ARBA" id="ARBA00023163"/>
    </source>
</evidence>
<dbReference type="Gene3D" id="1.10.357.10">
    <property type="entry name" value="Tetracycline Repressor, domain 2"/>
    <property type="match status" value="1"/>
</dbReference>
<dbReference type="InterPro" id="IPR001647">
    <property type="entry name" value="HTH_TetR"/>
</dbReference>
<keyword evidence="7" id="KW-1185">Reference proteome</keyword>
<dbReference type="InterPro" id="IPR009057">
    <property type="entry name" value="Homeodomain-like_sf"/>
</dbReference>
<dbReference type="EMBL" id="CP020083">
    <property type="protein sequence ID" value="ASR52938.1"/>
    <property type="molecule type" value="Genomic_DNA"/>
</dbReference>
<keyword evidence="2 4" id="KW-0238">DNA-binding</keyword>
<dbReference type="Pfam" id="PF14514">
    <property type="entry name" value="TetR_C_9"/>
    <property type="match status" value="1"/>
</dbReference>
<dbReference type="Proteomes" id="UP000258016">
    <property type="component" value="Chromosome"/>
</dbReference>
<dbReference type="InterPro" id="IPR011075">
    <property type="entry name" value="TetR_C"/>
</dbReference>
<protein>
    <submittedName>
        <fullName evidence="6">TetR family transcriptional regulator</fullName>
    </submittedName>
</protein>
<dbReference type="PANTHER" id="PTHR30055">
    <property type="entry name" value="HTH-TYPE TRANSCRIPTIONAL REGULATOR RUTR"/>
    <property type="match status" value="1"/>
</dbReference>
<evidence type="ECO:0000256" key="1">
    <source>
        <dbReference type="ARBA" id="ARBA00023015"/>
    </source>
</evidence>
<sequence>MNPIMNDAPQAPDGERNARDQLIEAASQIMRDGDTVDLSLSELSLRSGLNSALVKYYFGNKQGLMLALLERDMRNIVNSLGALVAKDFAPDEKLRVHIRAVIGTYFRFPYLNRLLMRLVRDASPDVSRKIADDYLLPISAAYARLIDEGVQKGVFRPIDPQLFYFTVTGAADRFFSARLVLQHCYGQSEMTEQMRDDYADHTLDIIMPGLLRAKTG</sequence>
<organism evidence="6 7">
    <name type="scientific">Blastomonas fulva</name>
    <dbReference type="NCBI Taxonomy" id="1550728"/>
    <lineage>
        <taxon>Bacteria</taxon>
        <taxon>Pseudomonadati</taxon>
        <taxon>Pseudomonadota</taxon>
        <taxon>Alphaproteobacteria</taxon>
        <taxon>Sphingomonadales</taxon>
        <taxon>Sphingomonadaceae</taxon>
        <taxon>Blastomonas</taxon>
    </lineage>
</organism>
<dbReference type="SUPFAM" id="SSF46689">
    <property type="entry name" value="Homeodomain-like"/>
    <property type="match status" value="1"/>
</dbReference>
<keyword evidence="1" id="KW-0805">Transcription regulation</keyword>
<dbReference type="PANTHER" id="PTHR30055:SF181">
    <property type="entry name" value="BLR6905 PROTEIN"/>
    <property type="match status" value="1"/>
</dbReference>
<accession>A0ABM6MA99</accession>
<keyword evidence="3" id="KW-0804">Transcription</keyword>
<evidence type="ECO:0000259" key="5">
    <source>
        <dbReference type="PROSITE" id="PS50977"/>
    </source>
</evidence>
<feature type="domain" description="HTH tetR-type" evidence="5">
    <location>
        <begin position="16"/>
        <end position="76"/>
    </location>
</feature>
<evidence type="ECO:0000256" key="2">
    <source>
        <dbReference type="ARBA" id="ARBA00023125"/>
    </source>
</evidence>
<gene>
    <name evidence="6" type="ORF">B5J99_16965</name>
</gene>
<dbReference type="InterPro" id="IPR050109">
    <property type="entry name" value="HTH-type_TetR-like_transc_reg"/>
</dbReference>
<evidence type="ECO:0000313" key="6">
    <source>
        <dbReference type="EMBL" id="ASR52938.1"/>
    </source>
</evidence>
<evidence type="ECO:0000313" key="7">
    <source>
        <dbReference type="Proteomes" id="UP000258016"/>
    </source>
</evidence>
<evidence type="ECO:0000256" key="4">
    <source>
        <dbReference type="PROSITE-ProRule" id="PRU00335"/>
    </source>
</evidence>